<dbReference type="PANTHER" id="PTHR30290:SF9">
    <property type="entry name" value="OLIGOPEPTIDE-BINDING PROTEIN APPA"/>
    <property type="match status" value="1"/>
</dbReference>
<feature type="signal peptide" evidence="4">
    <location>
        <begin position="1"/>
        <end position="28"/>
    </location>
</feature>
<dbReference type="Proteomes" id="UP000198967">
    <property type="component" value="Unassembled WGS sequence"/>
</dbReference>
<dbReference type="GO" id="GO:1904680">
    <property type="term" value="F:peptide transmembrane transporter activity"/>
    <property type="evidence" value="ECO:0007669"/>
    <property type="project" value="TreeGrafter"/>
</dbReference>
<keyword evidence="7" id="KW-1185">Reference proteome</keyword>
<dbReference type="OrthoDB" id="9046151at2"/>
<dbReference type="RefSeq" id="WP_093089457.1">
    <property type="nucleotide sequence ID" value="NZ_FNBE01000022.1"/>
</dbReference>
<dbReference type="Gene3D" id="3.10.105.10">
    <property type="entry name" value="Dipeptide-binding Protein, Domain 3"/>
    <property type="match status" value="1"/>
</dbReference>
<keyword evidence="2" id="KW-0813">Transport</keyword>
<dbReference type="PIRSF" id="PIRSF002741">
    <property type="entry name" value="MppA"/>
    <property type="match status" value="1"/>
</dbReference>
<evidence type="ECO:0000256" key="4">
    <source>
        <dbReference type="SAM" id="SignalP"/>
    </source>
</evidence>
<dbReference type="InterPro" id="IPR030678">
    <property type="entry name" value="Peptide/Ni-bd"/>
</dbReference>
<evidence type="ECO:0000256" key="1">
    <source>
        <dbReference type="ARBA" id="ARBA00005695"/>
    </source>
</evidence>
<sequence>MRRALVALVPGALLLLAACGGAPPAADAGVPEPGGTLRHAISTWPTCLDPALSGGRLFTVPEQIGETLTGQAADGTIVPRLADSWEIADGGRTYTFHLRPGVTFADGTAVDAGVVAQNLTALVALNAAGKSDTLTRNALNSFTGSEVLDPATIRLHFGLPELGFLRNASDPYLTIWSAGTAALPADRRCAGELVGSGPFAIQNVTRNQRVDLVKRPEHGWSRPELGEHEGPAYLDAITYEVVPESGVRVGGLLSGQFDVIDDVPVADQESVRAAGGSVVLGTVPNLVPGIYHNPYSPLGGDLAVRKAILLAIDRTEIRDTVYGPGYEVPTGEVARNTPLFTDLSSQLRHDPAAAAAILDQAGWTPGPDGVRVKDGVRLEPRLTYVAGSTRGATQQDLELVQQQLRPVGIAVQLVPQTAAEASADLADVSKARFDFASGAGAGKDVDFLIGLFRSTNPRLGGFANPGLEAAADALDTATDDASRAAAAAALQRYIVDDAQWIPVREATRAYAAEARVHGYRVDPYAQSVFHDTWLQQ</sequence>
<evidence type="ECO:0000256" key="3">
    <source>
        <dbReference type="ARBA" id="ARBA00022729"/>
    </source>
</evidence>
<organism evidence="6 7">
    <name type="scientific">Pseudonocardia oroxyli</name>
    <dbReference type="NCBI Taxonomy" id="366584"/>
    <lineage>
        <taxon>Bacteria</taxon>
        <taxon>Bacillati</taxon>
        <taxon>Actinomycetota</taxon>
        <taxon>Actinomycetes</taxon>
        <taxon>Pseudonocardiales</taxon>
        <taxon>Pseudonocardiaceae</taxon>
        <taxon>Pseudonocardia</taxon>
    </lineage>
</organism>
<comment type="similarity">
    <text evidence="1">Belongs to the bacterial solute-binding protein 5 family.</text>
</comment>
<dbReference type="PANTHER" id="PTHR30290">
    <property type="entry name" value="PERIPLASMIC BINDING COMPONENT OF ABC TRANSPORTER"/>
    <property type="match status" value="1"/>
</dbReference>
<dbReference type="PROSITE" id="PS51257">
    <property type="entry name" value="PROKAR_LIPOPROTEIN"/>
    <property type="match status" value="1"/>
</dbReference>
<dbReference type="GO" id="GO:0043190">
    <property type="term" value="C:ATP-binding cassette (ABC) transporter complex"/>
    <property type="evidence" value="ECO:0007669"/>
    <property type="project" value="InterPro"/>
</dbReference>
<dbReference type="Gene3D" id="3.40.190.10">
    <property type="entry name" value="Periplasmic binding protein-like II"/>
    <property type="match status" value="1"/>
</dbReference>
<dbReference type="AlphaFoldDB" id="A0A1G8C852"/>
<protein>
    <submittedName>
        <fullName evidence="6">Peptide/nickel transport system substrate-binding protein</fullName>
    </submittedName>
</protein>
<accession>A0A1G8C852</accession>
<name>A0A1G8C852_PSEOR</name>
<dbReference type="STRING" id="366584.SAMN05216377_12221"/>
<dbReference type="Pfam" id="PF00496">
    <property type="entry name" value="SBP_bac_5"/>
    <property type="match status" value="1"/>
</dbReference>
<evidence type="ECO:0000259" key="5">
    <source>
        <dbReference type="Pfam" id="PF00496"/>
    </source>
</evidence>
<evidence type="ECO:0000256" key="2">
    <source>
        <dbReference type="ARBA" id="ARBA00022448"/>
    </source>
</evidence>
<proteinExistence type="inferred from homology"/>
<feature type="domain" description="Solute-binding protein family 5" evidence="5">
    <location>
        <begin position="76"/>
        <end position="443"/>
    </location>
</feature>
<evidence type="ECO:0000313" key="7">
    <source>
        <dbReference type="Proteomes" id="UP000198967"/>
    </source>
</evidence>
<reference evidence="6 7" key="1">
    <citation type="submission" date="2016-10" db="EMBL/GenBank/DDBJ databases">
        <authorList>
            <person name="de Groot N.N."/>
        </authorList>
    </citation>
    <scope>NUCLEOTIDE SEQUENCE [LARGE SCALE GENOMIC DNA]</scope>
    <source>
        <strain evidence="6 7">CGMCC 4.3143</strain>
    </source>
</reference>
<dbReference type="InterPro" id="IPR039424">
    <property type="entry name" value="SBP_5"/>
</dbReference>
<dbReference type="InterPro" id="IPR000914">
    <property type="entry name" value="SBP_5_dom"/>
</dbReference>
<gene>
    <name evidence="6" type="ORF">SAMN05216377_12221</name>
</gene>
<dbReference type="EMBL" id="FNBE01000022">
    <property type="protein sequence ID" value="SDH41469.1"/>
    <property type="molecule type" value="Genomic_DNA"/>
</dbReference>
<dbReference type="GO" id="GO:0015833">
    <property type="term" value="P:peptide transport"/>
    <property type="evidence" value="ECO:0007669"/>
    <property type="project" value="TreeGrafter"/>
</dbReference>
<feature type="chain" id="PRO_5011775684" evidence="4">
    <location>
        <begin position="29"/>
        <end position="536"/>
    </location>
</feature>
<dbReference type="GO" id="GO:0042597">
    <property type="term" value="C:periplasmic space"/>
    <property type="evidence" value="ECO:0007669"/>
    <property type="project" value="UniProtKB-ARBA"/>
</dbReference>
<keyword evidence="3 4" id="KW-0732">Signal</keyword>
<evidence type="ECO:0000313" key="6">
    <source>
        <dbReference type="EMBL" id="SDH41469.1"/>
    </source>
</evidence>
<dbReference type="SUPFAM" id="SSF53850">
    <property type="entry name" value="Periplasmic binding protein-like II"/>
    <property type="match status" value="1"/>
</dbReference>